<feature type="binding site" evidence="7">
    <location>
        <position position="39"/>
    </location>
    <ligand>
        <name>a divalent metal cation</name>
        <dbReference type="ChEBI" id="CHEBI:60240"/>
    </ligand>
</feature>
<comment type="function">
    <text evidence="7">Nucleotidase that shows phosphatase activity on nucleoside 5'-monophosphates.</text>
</comment>
<feature type="binding site" evidence="7">
    <location>
        <position position="94"/>
    </location>
    <ligand>
        <name>a divalent metal cation</name>
        <dbReference type="ChEBI" id="CHEBI:60240"/>
    </ligand>
</feature>
<evidence type="ECO:0000256" key="4">
    <source>
        <dbReference type="ARBA" id="ARBA00022723"/>
    </source>
</evidence>
<feature type="binding site" evidence="7">
    <location>
        <position position="9"/>
    </location>
    <ligand>
        <name>a divalent metal cation</name>
        <dbReference type="ChEBI" id="CHEBI:60240"/>
    </ligand>
</feature>
<proteinExistence type="inferred from homology"/>
<dbReference type="Pfam" id="PF01975">
    <property type="entry name" value="SurE"/>
    <property type="match status" value="1"/>
</dbReference>
<keyword evidence="6 7" id="KW-0378">Hydrolase</keyword>
<organism evidence="9 10">
    <name type="scientific">Ravibacter arvi</name>
    <dbReference type="NCBI Taxonomy" id="2051041"/>
    <lineage>
        <taxon>Bacteria</taxon>
        <taxon>Pseudomonadati</taxon>
        <taxon>Bacteroidota</taxon>
        <taxon>Cytophagia</taxon>
        <taxon>Cytophagales</taxon>
        <taxon>Spirosomataceae</taxon>
        <taxon>Ravibacter</taxon>
    </lineage>
</organism>
<keyword evidence="3 7" id="KW-0963">Cytoplasm</keyword>
<protein>
    <recommendedName>
        <fullName evidence="7">5'-nucleotidase SurE</fullName>
        <ecNumber evidence="7">3.1.3.5</ecNumber>
    </recommendedName>
    <alternativeName>
        <fullName evidence="7">Nucleoside 5'-monophosphate phosphohydrolase</fullName>
    </alternativeName>
</protein>
<name>A0ABP8LY22_9BACT</name>
<dbReference type="EMBL" id="BAABEY010000023">
    <property type="protein sequence ID" value="GAA4440037.1"/>
    <property type="molecule type" value="Genomic_DNA"/>
</dbReference>
<dbReference type="Gene3D" id="3.40.1210.10">
    <property type="entry name" value="Survival protein SurE-like phosphatase/nucleotidase"/>
    <property type="match status" value="1"/>
</dbReference>
<feature type="binding site" evidence="7">
    <location>
        <position position="8"/>
    </location>
    <ligand>
        <name>a divalent metal cation</name>
        <dbReference type="ChEBI" id="CHEBI:60240"/>
    </ligand>
</feature>
<reference evidence="10" key="1">
    <citation type="journal article" date="2019" name="Int. J. Syst. Evol. Microbiol.">
        <title>The Global Catalogue of Microorganisms (GCM) 10K type strain sequencing project: providing services to taxonomists for standard genome sequencing and annotation.</title>
        <authorList>
            <consortium name="The Broad Institute Genomics Platform"/>
            <consortium name="The Broad Institute Genome Sequencing Center for Infectious Disease"/>
            <person name="Wu L."/>
            <person name="Ma J."/>
        </authorList>
    </citation>
    <scope>NUCLEOTIDE SEQUENCE [LARGE SCALE GENOMIC DNA]</scope>
    <source>
        <strain evidence="10">JCM 31920</strain>
    </source>
</reference>
<keyword evidence="5 7" id="KW-0547">Nucleotide-binding</keyword>
<gene>
    <name evidence="9" type="primary">surE_2</name>
    <name evidence="7" type="synonym">surE</name>
    <name evidence="9" type="ORF">GCM10023091_23090</name>
</gene>
<dbReference type="RefSeq" id="WP_345029132.1">
    <property type="nucleotide sequence ID" value="NZ_BAABEY010000023.1"/>
</dbReference>
<evidence type="ECO:0000256" key="3">
    <source>
        <dbReference type="ARBA" id="ARBA00022490"/>
    </source>
</evidence>
<evidence type="ECO:0000256" key="1">
    <source>
        <dbReference type="ARBA" id="ARBA00000815"/>
    </source>
</evidence>
<sequence>MRILVTNDDGIYSPGIAALAGVAAKFGEVTVVAPNVEQSSMGHAITSSRPLSYKKVPSLIESAEAYKVNGTPADCVALGTHLIDKIDIVLSGINMGPNLGNAIWHSGTLAAAKQATLLGLRGIAFSTPTKDAEPDFELLEPYIASTLSLLLEEKDMKLVNVNFPYRPAGVKWTRQSVQYYDGYIVPGEDPMGRKHYWFTIKPLEPAEKGSDRWALENGFVSITPLRLDLTSEEELSAALKKHPVPEVVTPEVPH</sequence>
<dbReference type="InterPro" id="IPR030048">
    <property type="entry name" value="SurE"/>
</dbReference>
<keyword evidence="10" id="KW-1185">Reference proteome</keyword>
<keyword evidence="4 7" id="KW-0479">Metal-binding</keyword>
<evidence type="ECO:0000256" key="5">
    <source>
        <dbReference type="ARBA" id="ARBA00022741"/>
    </source>
</evidence>
<comment type="similarity">
    <text evidence="2 7">Belongs to the SurE nucleotidase family.</text>
</comment>
<comment type="subcellular location">
    <subcellularLocation>
        <location evidence="7">Cytoplasm</location>
    </subcellularLocation>
</comment>
<comment type="catalytic activity">
    <reaction evidence="1 7">
        <text>a ribonucleoside 5'-phosphate + H2O = a ribonucleoside + phosphate</text>
        <dbReference type="Rhea" id="RHEA:12484"/>
        <dbReference type="ChEBI" id="CHEBI:15377"/>
        <dbReference type="ChEBI" id="CHEBI:18254"/>
        <dbReference type="ChEBI" id="CHEBI:43474"/>
        <dbReference type="ChEBI" id="CHEBI:58043"/>
        <dbReference type="EC" id="3.1.3.5"/>
    </reaction>
</comment>
<dbReference type="NCBIfam" id="TIGR00087">
    <property type="entry name" value="surE"/>
    <property type="match status" value="1"/>
</dbReference>
<dbReference type="HAMAP" id="MF_00060">
    <property type="entry name" value="SurE"/>
    <property type="match status" value="1"/>
</dbReference>
<comment type="caution">
    <text evidence="9">The sequence shown here is derived from an EMBL/GenBank/DDBJ whole genome shotgun (WGS) entry which is preliminary data.</text>
</comment>
<evidence type="ECO:0000313" key="10">
    <source>
        <dbReference type="Proteomes" id="UP001501508"/>
    </source>
</evidence>
<evidence type="ECO:0000259" key="8">
    <source>
        <dbReference type="Pfam" id="PF01975"/>
    </source>
</evidence>
<dbReference type="SUPFAM" id="SSF64167">
    <property type="entry name" value="SurE-like"/>
    <property type="match status" value="1"/>
</dbReference>
<accession>A0ABP8LY22</accession>
<dbReference type="EC" id="3.1.3.5" evidence="7"/>
<comment type="cofactor">
    <cofactor evidence="7">
        <name>a divalent metal cation</name>
        <dbReference type="ChEBI" id="CHEBI:60240"/>
    </cofactor>
    <text evidence="7">Binds 1 divalent metal cation per subunit.</text>
</comment>
<evidence type="ECO:0000256" key="6">
    <source>
        <dbReference type="ARBA" id="ARBA00022801"/>
    </source>
</evidence>
<dbReference type="Proteomes" id="UP001501508">
    <property type="component" value="Unassembled WGS sequence"/>
</dbReference>
<dbReference type="PANTHER" id="PTHR30457">
    <property type="entry name" value="5'-NUCLEOTIDASE SURE"/>
    <property type="match status" value="1"/>
</dbReference>
<dbReference type="InterPro" id="IPR002828">
    <property type="entry name" value="SurE-like_Pase/nucleotidase"/>
</dbReference>
<dbReference type="InterPro" id="IPR036523">
    <property type="entry name" value="SurE-like_sf"/>
</dbReference>
<evidence type="ECO:0000256" key="2">
    <source>
        <dbReference type="ARBA" id="ARBA00011062"/>
    </source>
</evidence>
<evidence type="ECO:0000313" key="9">
    <source>
        <dbReference type="EMBL" id="GAA4440037.1"/>
    </source>
</evidence>
<evidence type="ECO:0000256" key="7">
    <source>
        <dbReference type="HAMAP-Rule" id="MF_00060"/>
    </source>
</evidence>
<feature type="domain" description="Survival protein SurE-like phosphatase/nucleotidase" evidence="8">
    <location>
        <begin position="3"/>
        <end position="180"/>
    </location>
</feature>
<dbReference type="PANTHER" id="PTHR30457:SF12">
    <property type="entry name" value="5'_3'-NUCLEOTIDASE SURE"/>
    <property type="match status" value="1"/>
</dbReference>